<protein>
    <recommendedName>
        <fullName evidence="1">DUF7281 domain-containing protein</fullName>
    </recommendedName>
</protein>
<keyword evidence="3" id="KW-1185">Reference proteome</keyword>
<sequence>MRLSKALAEKLLKMYDGERVPASKLKHPLIAELIAEGVIIDLRSGRSKSLLSIPLPAHLDAFLFNRFAIANLKDYIDVLNQEELSRAILVQHTSDSKTKNVRVFKGFLVNCYQPIQAEIRGKPIVIHPAAGMFQFIYDFENFIPQQDVTIISVENAENFSQIDKQQYLFKDLKTLYVSRYPQNKSKDLIKWLTGIPNAHLHFGDYDFAGIHIYLQEYKRYLGDRSRFFIPPDLEDLIARHGNRKIYDNQKANFQLESIEEPEILQLISLLHQYKKGLEQEVLITKKM</sequence>
<comment type="caution">
    <text evidence="2">The sequence shown here is derived from an EMBL/GenBank/DDBJ whole genome shotgun (WGS) entry which is preliminary data.</text>
</comment>
<dbReference type="Proteomes" id="UP000245880">
    <property type="component" value="Unassembled WGS sequence"/>
</dbReference>
<dbReference type="RefSeq" id="WP_170120688.1">
    <property type="nucleotide sequence ID" value="NZ_QGDT01000012.1"/>
</dbReference>
<reference evidence="2 3" key="1">
    <citation type="submission" date="2018-03" db="EMBL/GenBank/DDBJ databases">
        <title>Genomic Encyclopedia of Archaeal and Bacterial Type Strains, Phase II (KMG-II): from individual species to whole genera.</title>
        <authorList>
            <person name="Goeker M."/>
        </authorList>
    </citation>
    <scope>NUCLEOTIDE SEQUENCE [LARGE SCALE GENOMIC DNA]</scope>
    <source>
        <strain evidence="2 3">DSM 100346</strain>
    </source>
</reference>
<organism evidence="2 3">
    <name type="scientific">Dyadobacter jejuensis</name>
    <dbReference type="NCBI Taxonomy" id="1082580"/>
    <lineage>
        <taxon>Bacteria</taxon>
        <taxon>Pseudomonadati</taxon>
        <taxon>Bacteroidota</taxon>
        <taxon>Cytophagia</taxon>
        <taxon>Cytophagales</taxon>
        <taxon>Spirosomataceae</taxon>
        <taxon>Dyadobacter</taxon>
    </lineage>
</organism>
<dbReference type="InterPro" id="IPR055705">
    <property type="entry name" value="DUF7281"/>
</dbReference>
<gene>
    <name evidence="2" type="ORF">CLV98_11261</name>
</gene>
<proteinExistence type="predicted"/>
<evidence type="ECO:0000313" key="3">
    <source>
        <dbReference type="Proteomes" id="UP000245880"/>
    </source>
</evidence>
<dbReference type="EMBL" id="QGDT01000012">
    <property type="protein sequence ID" value="PWJ55967.1"/>
    <property type="molecule type" value="Genomic_DNA"/>
</dbReference>
<evidence type="ECO:0000259" key="1">
    <source>
        <dbReference type="Pfam" id="PF23947"/>
    </source>
</evidence>
<name>A0A316B0D7_9BACT</name>
<feature type="domain" description="DUF7281" evidence="1">
    <location>
        <begin position="148"/>
        <end position="287"/>
    </location>
</feature>
<evidence type="ECO:0000313" key="2">
    <source>
        <dbReference type="EMBL" id="PWJ55967.1"/>
    </source>
</evidence>
<dbReference type="Pfam" id="PF23947">
    <property type="entry name" value="DUF7281"/>
    <property type="match status" value="1"/>
</dbReference>
<dbReference type="AlphaFoldDB" id="A0A316B0D7"/>
<accession>A0A316B0D7</accession>